<dbReference type="EMBL" id="OU466857">
    <property type="protein sequence ID" value="CAH2033791.1"/>
    <property type="molecule type" value="Genomic_DNA"/>
</dbReference>
<evidence type="ECO:0000259" key="7">
    <source>
        <dbReference type="PROSITE" id="PS50103"/>
    </source>
</evidence>
<dbReference type="SMART" id="SM00356">
    <property type="entry name" value="ZnF_C3H1"/>
    <property type="match status" value="2"/>
</dbReference>
<feature type="domain" description="C3H1-type" evidence="7">
    <location>
        <begin position="152"/>
        <end position="179"/>
    </location>
</feature>
<feature type="compositionally biased region" description="Basic and acidic residues" evidence="6">
    <location>
        <begin position="46"/>
        <end position="57"/>
    </location>
</feature>
<organism evidence="8 9">
    <name type="scientific">Thlaspi arvense</name>
    <name type="common">Field penny-cress</name>
    <dbReference type="NCBI Taxonomy" id="13288"/>
    <lineage>
        <taxon>Eukaryota</taxon>
        <taxon>Viridiplantae</taxon>
        <taxon>Streptophyta</taxon>
        <taxon>Embryophyta</taxon>
        <taxon>Tracheophyta</taxon>
        <taxon>Spermatophyta</taxon>
        <taxon>Magnoliopsida</taxon>
        <taxon>eudicotyledons</taxon>
        <taxon>Gunneridae</taxon>
        <taxon>Pentapetalae</taxon>
        <taxon>rosids</taxon>
        <taxon>malvids</taxon>
        <taxon>Brassicales</taxon>
        <taxon>Brassicaceae</taxon>
        <taxon>Thlaspideae</taxon>
        <taxon>Thlaspi</taxon>
    </lineage>
</organism>
<feature type="domain" description="C3H1-type" evidence="7">
    <location>
        <begin position="116"/>
        <end position="144"/>
    </location>
</feature>
<dbReference type="Gene3D" id="2.30.30.1190">
    <property type="match status" value="1"/>
</dbReference>
<dbReference type="InterPro" id="IPR036855">
    <property type="entry name" value="Znf_CCCH_sf"/>
</dbReference>
<proteinExistence type="predicted"/>
<dbReference type="GO" id="GO:0003729">
    <property type="term" value="F:mRNA binding"/>
    <property type="evidence" value="ECO:0007669"/>
    <property type="project" value="UniProtKB-ARBA"/>
</dbReference>
<keyword evidence="9" id="KW-1185">Reference proteome</keyword>
<dbReference type="GO" id="GO:0008270">
    <property type="term" value="F:zinc ion binding"/>
    <property type="evidence" value="ECO:0007669"/>
    <property type="project" value="UniProtKB-KW"/>
</dbReference>
<dbReference type="Gene3D" id="4.10.1000.10">
    <property type="entry name" value="Zinc finger, CCCH-type"/>
    <property type="match status" value="1"/>
</dbReference>
<dbReference type="Pfam" id="PF00642">
    <property type="entry name" value="zf-CCCH"/>
    <property type="match status" value="2"/>
</dbReference>
<evidence type="ECO:0000256" key="6">
    <source>
        <dbReference type="SAM" id="MobiDB-lite"/>
    </source>
</evidence>
<feature type="region of interest" description="Disordered" evidence="6">
    <location>
        <begin position="1"/>
        <end position="85"/>
    </location>
</feature>
<feature type="zinc finger region" description="C3H1-type" evidence="5">
    <location>
        <begin position="152"/>
        <end position="179"/>
    </location>
</feature>
<keyword evidence="2 5" id="KW-0863">Zinc-finger</keyword>
<feature type="region of interest" description="Disordered" evidence="6">
    <location>
        <begin position="179"/>
        <end position="206"/>
    </location>
</feature>
<sequence>MVGKNPDSGMRKPNDSTNRRSNRDPRVGAEKKDNEDSGLRINESGQIRDSKESDAETRANFQQQRQRDIQMQRRSNETESRSLQQKNWGTTSYWRGSESLTHIRHESAQSSEYPVRPGERDCAHYLRTGLCGYGSNCRFNHPPTHFSPEATERIAPQCKFFLRGYCKFGSSCPFTHSKRNVGSESSSMAEKRARTTQERDPEERVQGVNDDIEQGEGNVGLQSVEAQETNDDIEEGEANVELDNIEEDIVPGYERVRFEQGEENLGLQLQLIGALEERTLTTQEMRDHELEKRQRDIQRQRREEKLKLDQMKATVEFSDGSGPKEDMQQQIMKIEEKQRRRDIENQKRESRLKLEQMQEEQRRRDIENQRRESRLKIEQMRSTVQFDEGSQVREALPELGFQKKEGDGF</sequence>
<dbReference type="InterPro" id="IPR000571">
    <property type="entry name" value="Znf_CCCH"/>
</dbReference>
<dbReference type="AlphaFoldDB" id="A0AAU9R9A2"/>
<reference evidence="8 9" key="1">
    <citation type="submission" date="2022-03" db="EMBL/GenBank/DDBJ databases">
        <authorList>
            <person name="Nunn A."/>
            <person name="Chopra R."/>
            <person name="Nunn A."/>
            <person name="Contreras Garrido A."/>
        </authorList>
    </citation>
    <scope>NUCLEOTIDE SEQUENCE [LARGE SCALE GENOMIC DNA]</scope>
</reference>
<feature type="zinc finger region" description="C3H1-type" evidence="5">
    <location>
        <begin position="116"/>
        <end position="144"/>
    </location>
</feature>
<dbReference type="InterPro" id="IPR050974">
    <property type="entry name" value="Plant_ZF_CCCH"/>
</dbReference>
<feature type="compositionally biased region" description="Basic and acidic residues" evidence="6">
    <location>
        <begin position="9"/>
        <end position="38"/>
    </location>
</feature>
<dbReference type="PANTHER" id="PTHR12506">
    <property type="entry name" value="PROTEIN PHOSPHATASE RELATED"/>
    <property type="match status" value="1"/>
</dbReference>
<accession>A0AAU9R9A2</accession>
<name>A0AAU9R9A2_THLAR</name>
<feature type="compositionally biased region" description="Basic and acidic residues" evidence="6">
    <location>
        <begin position="189"/>
        <end position="205"/>
    </location>
</feature>
<dbReference type="SUPFAM" id="SSF90229">
    <property type="entry name" value="CCCH zinc finger"/>
    <property type="match status" value="2"/>
</dbReference>
<dbReference type="Proteomes" id="UP000836841">
    <property type="component" value="Chromosome 1"/>
</dbReference>
<dbReference type="PROSITE" id="PS50103">
    <property type="entry name" value="ZF_C3H1"/>
    <property type="match status" value="2"/>
</dbReference>
<protein>
    <recommendedName>
        <fullName evidence="7">C3H1-type domain-containing protein</fullName>
    </recommendedName>
</protein>
<evidence type="ECO:0000313" key="9">
    <source>
        <dbReference type="Proteomes" id="UP000836841"/>
    </source>
</evidence>
<evidence type="ECO:0000256" key="1">
    <source>
        <dbReference type="ARBA" id="ARBA00022723"/>
    </source>
</evidence>
<feature type="compositionally biased region" description="Basic and acidic residues" evidence="6">
    <location>
        <begin position="335"/>
        <end position="379"/>
    </location>
</feature>
<keyword evidence="1 5" id="KW-0479">Metal-binding</keyword>
<keyword evidence="4" id="KW-0238">DNA-binding</keyword>
<evidence type="ECO:0000256" key="2">
    <source>
        <dbReference type="ARBA" id="ARBA00022771"/>
    </source>
</evidence>
<evidence type="ECO:0000256" key="3">
    <source>
        <dbReference type="ARBA" id="ARBA00022833"/>
    </source>
</evidence>
<dbReference type="PANTHER" id="PTHR12506:SF79">
    <property type="entry name" value="ZINC FINGER C-X8-C-X5-C-X3-H TYPE FAMILY PROTEIN-RELATED"/>
    <property type="match status" value="1"/>
</dbReference>
<dbReference type="GO" id="GO:0003677">
    <property type="term" value="F:DNA binding"/>
    <property type="evidence" value="ECO:0007669"/>
    <property type="project" value="UniProtKB-KW"/>
</dbReference>
<feature type="compositionally biased region" description="Basic and acidic residues" evidence="6">
    <location>
        <begin position="65"/>
        <end position="80"/>
    </location>
</feature>
<evidence type="ECO:0000256" key="5">
    <source>
        <dbReference type="PROSITE-ProRule" id="PRU00723"/>
    </source>
</evidence>
<evidence type="ECO:0000313" key="8">
    <source>
        <dbReference type="EMBL" id="CAH2033791.1"/>
    </source>
</evidence>
<evidence type="ECO:0000256" key="4">
    <source>
        <dbReference type="ARBA" id="ARBA00023125"/>
    </source>
</evidence>
<keyword evidence="3 5" id="KW-0862">Zinc</keyword>
<feature type="region of interest" description="Disordered" evidence="6">
    <location>
        <begin position="335"/>
        <end position="409"/>
    </location>
</feature>
<gene>
    <name evidence="8" type="ORF">TAV2_LOCUS492</name>
</gene>